<dbReference type="AlphaFoldDB" id="A0A255YVE4"/>
<dbReference type="PROSITE" id="PS01124">
    <property type="entry name" value="HTH_ARAC_FAMILY_2"/>
    <property type="match status" value="1"/>
</dbReference>
<dbReference type="PROSITE" id="PS00041">
    <property type="entry name" value="HTH_ARAC_FAMILY_1"/>
    <property type="match status" value="1"/>
</dbReference>
<dbReference type="EMBL" id="NOXV01000300">
    <property type="protein sequence ID" value="OYQ33207.1"/>
    <property type="molecule type" value="Genomic_DNA"/>
</dbReference>
<keyword evidence="6" id="KW-1185">Reference proteome</keyword>
<dbReference type="PANTHER" id="PTHR43280">
    <property type="entry name" value="ARAC-FAMILY TRANSCRIPTIONAL REGULATOR"/>
    <property type="match status" value="1"/>
</dbReference>
<dbReference type="PANTHER" id="PTHR43280:SF2">
    <property type="entry name" value="HTH-TYPE TRANSCRIPTIONAL REGULATOR EXSA"/>
    <property type="match status" value="1"/>
</dbReference>
<dbReference type="GO" id="GO:0043565">
    <property type="term" value="F:sequence-specific DNA binding"/>
    <property type="evidence" value="ECO:0007669"/>
    <property type="project" value="InterPro"/>
</dbReference>
<evidence type="ECO:0000313" key="6">
    <source>
        <dbReference type="Proteomes" id="UP000216605"/>
    </source>
</evidence>
<gene>
    <name evidence="5" type="ORF">CHU92_13165</name>
</gene>
<name>A0A255YVE4_9FLAO</name>
<comment type="caution">
    <text evidence="5">The sequence shown here is derived from an EMBL/GenBank/DDBJ whole genome shotgun (WGS) entry which is preliminary data.</text>
</comment>
<dbReference type="RefSeq" id="WP_094416324.1">
    <property type="nucleotide sequence ID" value="NZ_NOXV01000300.1"/>
</dbReference>
<dbReference type="Gene3D" id="1.10.10.60">
    <property type="entry name" value="Homeodomain-like"/>
    <property type="match status" value="2"/>
</dbReference>
<dbReference type="InterPro" id="IPR009057">
    <property type="entry name" value="Homeodomain-like_sf"/>
</dbReference>
<dbReference type="OrthoDB" id="636258at2"/>
<keyword evidence="3" id="KW-0804">Transcription</keyword>
<reference evidence="5 6" key="1">
    <citation type="submission" date="2017-07" db="EMBL/GenBank/DDBJ databases">
        <title>Flavobacterium cyanobacteriorum sp. nov., isolated from cyanobacterial aggregates in a eutrophic lake.</title>
        <authorList>
            <person name="Cai H."/>
        </authorList>
    </citation>
    <scope>NUCLEOTIDE SEQUENCE [LARGE SCALE GENOMIC DNA]</scope>
    <source>
        <strain evidence="5 6">TH021</strain>
    </source>
</reference>
<evidence type="ECO:0000259" key="4">
    <source>
        <dbReference type="PROSITE" id="PS01124"/>
    </source>
</evidence>
<dbReference type="InterPro" id="IPR018060">
    <property type="entry name" value="HTH_AraC"/>
</dbReference>
<dbReference type="SUPFAM" id="SSF51215">
    <property type="entry name" value="Regulatory protein AraC"/>
    <property type="match status" value="1"/>
</dbReference>
<dbReference type="SUPFAM" id="SSF46689">
    <property type="entry name" value="Homeodomain-like"/>
    <property type="match status" value="1"/>
</dbReference>
<organism evidence="5 6">
    <name type="scientific">Flavobacterium cyanobacteriorum</name>
    <dbReference type="NCBI Taxonomy" id="2022802"/>
    <lineage>
        <taxon>Bacteria</taxon>
        <taxon>Pseudomonadati</taxon>
        <taxon>Bacteroidota</taxon>
        <taxon>Flavobacteriia</taxon>
        <taxon>Flavobacteriales</taxon>
        <taxon>Flavobacteriaceae</taxon>
        <taxon>Flavobacterium</taxon>
    </lineage>
</organism>
<proteinExistence type="predicted"/>
<evidence type="ECO:0000256" key="1">
    <source>
        <dbReference type="ARBA" id="ARBA00023015"/>
    </source>
</evidence>
<evidence type="ECO:0000313" key="5">
    <source>
        <dbReference type="EMBL" id="OYQ33207.1"/>
    </source>
</evidence>
<dbReference type="Proteomes" id="UP000216605">
    <property type="component" value="Unassembled WGS sequence"/>
</dbReference>
<protein>
    <recommendedName>
        <fullName evidence="4">HTH araC/xylS-type domain-containing protein</fullName>
    </recommendedName>
</protein>
<dbReference type="SMART" id="SM00342">
    <property type="entry name" value="HTH_ARAC"/>
    <property type="match status" value="1"/>
</dbReference>
<dbReference type="Pfam" id="PF12833">
    <property type="entry name" value="HTH_18"/>
    <property type="match status" value="1"/>
</dbReference>
<keyword evidence="2" id="KW-0238">DNA-binding</keyword>
<dbReference type="GO" id="GO:0003700">
    <property type="term" value="F:DNA-binding transcription factor activity"/>
    <property type="evidence" value="ECO:0007669"/>
    <property type="project" value="InterPro"/>
</dbReference>
<accession>A0A255YVE4</accession>
<sequence>MMRQLFEPIQVDSYETDNISCKYEAITFFELVFIECGSGFQNLNGHTIPFKSGAIFLLLPEEHYSLTLNEKSLVHFIKFQKVYFEKTTIQGIAFNFKEWFQKLEYIFYSQARTEFPIIKSESDNETIKNLLSVIIAECTTKATYCDIIVHNTLFSVLNIVARNLSANINKEHYSKQQQIISFIQSNIYNSEYLSINWLSKEFGISDTYFSEYFKANFGISLKQYILRYKIQLVEVKLQFTDMTLSEIAYELGFTDLNHLSKTFQKLRNMPLGSCREKLKIELAKANQ</sequence>
<evidence type="ECO:0000256" key="3">
    <source>
        <dbReference type="ARBA" id="ARBA00023163"/>
    </source>
</evidence>
<dbReference type="InterPro" id="IPR037923">
    <property type="entry name" value="HTH-like"/>
</dbReference>
<evidence type="ECO:0000256" key="2">
    <source>
        <dbReference type="ARBA" id="ARBA00023125"/>
    </source>
</evidence>
<feature type="domain" description="HTH araC/xylS-type" evidence="4">
    <location>
        <begin position="177"/>
        <end position="277"/>
    </location>
</feature>
<keyword evidence="1" id="KW-0805">Transcription regulation</keyword>
<dbReference type="InterPro" id="IPR018062">
    <property type="entry name" value="HTH_AraC-typ_CS"/>
</dbReference>